<evidence type="ECO:0000256" key="1">
    <source>
        <dbReference type="ARBA" id="ARBA00022490"/>
    </source>
</evidence>
<dbReference type="InterPro" id="IPR011006">
    <property type="entry name" value="CheY-like_superfamily"/>
</dbReference>
<dbReference type="EC" id="3.5.1.44" evidence="6"/>
<comment type="catalytic activity">
    <reaction evidence="6">
        <text>L-glutaminyl-[protein] + H2O = L-glutamyl-[protein] + NH4(+)</text>
        <dbReference type="Rhea" id="RHEA:16441"/>
        <dbReference type="Rhea" id="RHEA-COMP:10207"/>
        <dbReference type="Rhea" id="RHEA-COMP:10208"/>
        <dbReference type="ChEBI" id="CHEBI:15377"/>
        <dbReference type="ChEBI" id="CHEBI:28938"/>
        <dbReference type="ChEBI" id="CHEBI:29973"/>
        <dbReference type="ChEBI" id="CHEBI:30011"/>
        <dbReference type="EC" id="3.5.1.44"/>
    </reaction>
</comment>
<dbReference type="Pfam" id="PF01339">
    <property type="entry name" value="CheB_methylest"/>
    <property type="match status" value="1"/>
</dbReference>
<accession>A0ABT5MIQ7</accession>
<gene>
    <name evidence="6" type="primary">cheB</name>
    <name evidence="11" type="ORF">PSQ39_10550</name>
</gene>
<feature type="active site" evidence="6 7">
    <location>
        <position position="304"/>
    </location>
</feature>
<dbReference type="InterPro" id="IPR000673">
    <property type="entry name" value="Sig_transdc_resp-reg_Me-estase"/>
</dbReference>
<comment type="caution">
    <text evidence="11">The sequence shown here is derived from an EMBL/GenBank/DDBJ whole genome shotgun (WGS) entry which is preliminary data.</text>
</comment>
<dbReference type="NCBIfam" id="NF001965">
    <property type="entry name" value="PRK00742.1"/>
    <property type="match status" value="1"/>
</dbReference>
<feature type="active site" evidence="6 7">
    <location>
        <position position="208"/>
    </location>
</feature>
<feature type="active site" evidence="6 7">
    <location>
        <position position="182"/>
    </location>
</feature>
<evidence type="ECO:0000256" key="7">
    <source>
        <dbReference type="PROSITE-ProRule" id="PRU00050"/>
    </source>
</evidence>
<comment type="subcellular location">
    <subcellularLocation>
        <location evidence="6">Cytoplasm</location>
    </subcellularLocation>
</comment>
<dbReference type="PANTHER" id="PTHR42872:SF6">
    <property type="entry name" value="PROTEIN-GLUTAMATE METHYLESTERASE_PROTEIN-GLUTAMINE GLUTAMINASE"/>
    <property type="match status" value="1"/>
</dbReference>
<dbReference type="CDD" id="cd16432">
    <property type="entry name" value="CheB_Rec"/>
    <property type="match status" value="1"/>
</dbReference>
<dbReference type="HAMAP" id="MF_00099">
    <property type="entry name" value="CheB_chemtxs"/>
    <property type="match status" value="1"/>
</dbReference>
<keyword evidence="1 6" id="KW-0963">Cytoplasm</keyword>
<comment type="PTM">
    <text evidence="6">Phosphorylated by CheA. Phosphorylation of the N-terminal regulatory domain activates the methylesterase activity.</text>
</comment>
<dbReference type="InterPro" id="IPR008248">
    <property type="entry name" value="CheB-like"/>
</dbReference>
<comment type="function">
    <text evidence="6">Involved in chemotaxis. Part of a chemotaxis signal transduction system that modulates chemotaxis in response to various stimuli. Catalyzes the demethylation of specific methylglutamate residues introduced into the chemoreceptors (methyl-accepting chemotaxis proteins or MCP) by CheR. Also mediates the irreversible deamidation of specific glutamine residues to glutamic acid.</text>
</comment>
<feature type="domain" description="CheB-type methylesterase" evidence="10">
    <location>
        <begin position="170"/>
        <end position="362"/>
    </location>
</feature>
<dbReference type="EC" id="3.1.1.61" evidence="6"/>
<dbReference type="PIRSF" id="PIRSF000876">
    <property type="entry name" value="RR_chemtxs_CheB"/>
    <property type="match status" value="1"/>
</dbReference>
<dbReference type="PROSITE" id="PS50122">
    <property type="entry name" value="CHEB"/>
    <property type="match status" value="1"/>
</dbReference>
<dbReference type="CDD" id="cd17541">
    <property type="entry name" value="REC_CheB-like"/>
    <property type="match status" value="1"/>
</dbReference>
<dbReference type="Pfam" id="PF00072">
    <property type="entry name" value="Response_reg"/>
    <property type="match status" value="1"/>
</dbReference>
<keyword evidence="3 6" id="KW-0597">Phosphoprotein</keyword>
<dbReference type="SUPFAM" id="SSF52172">
    <property type="entry name" value="CheY-like"/>
    <property type="match status" value="1"/>
</dbReference>
<evidence type="ECO:0000256" key="8">
    <source>
        <dbReference type="PROSITE-ProRule" id="PRU00169"/>
    </source>
</evidence>
<evidence type="ECO:0000256" key="5">
    <source>
        <dbReference type="ARBA" id="ARBA00048267"/>
    </source>
</evidence>
<feature type="domain" description="Response regulatory" evidence="9">
    <location>
        <begin position="5"/>
        <end position="122"/>
    </location>
</feature>
<dbReference type="NCBIfam" id="NF009206">
    <property type="entry name" value="PRK12555.1"/>
    <property type="match status" value="1"/>
</dbReference>
<proteinExistence type="inferred from homology"/>
<keyword evidence="2 6" id="KW-0145">Chemotaxis</keyword>
<dbReference type="PROSITE" id="PS50110">
    <property type="entry name" value="RESPONSE_REGULATORY"/>
    <property type="match status" value="1"/>
</dbReference>
<evidence type="ECO:0000313" key="12">
    <source>
        <dbReference type="Proteomes" id="UP001528672"/>
    </source>
</evidence>
<comment type="similarity">
    <text evidence="6">Belongs to the CheB family.</text>
</comment>
<evidence type="ECO:0000259" key="10">
    <source>
        <dbReference type="PROSITE" id="PS50122"/>
    </source>
</evidence>
<dbReference type="Gene3D" id="3.40.50.2300">
    <property type="match status" value="1"/>
</dbReference>
<dbReference type="RefSeq" id="WP_273926731.1">
    <property type="nucleotide sequence ID" value="NZ_JAQSIO010000003.1"/>
</dbReference>
<sequence>MAAIKVFLVDDSAVMRQTIAYLLKDLPDVELLGSAPNPLIAMRSLQQQRPDVLLLDIEMPGMDGLTFLRQVMAQDPIPTVICSSLSTQGSKVALDALAAGAVSVVAKPKLGLKQFLEESRQELVAALKAAARAHPRLRVQNAPALRQSAGPTTGAMSTPARVAGSSGLHAFAVNKPVVIGSSTGGTQALEQILTALPADAPGIAITQHMPEKFTAMYADRMNQACAMQVREARDGDRLERGLVLIAPGGRHLHLRKAAGQYFAVVSDGPPVNRHRPSVDVLFKSVAECAGRDALAIILTGMGDDGARGMKLMHDGGARTIAQNEASCVVFGMPNEAIKLGGVDDILPLDQVARAILQFDARG</sequence>
<evidence type="ECO:0000256" key="3">
    <source>
        <dbReference type="ARBA" id="ARBA00022553"/>
    </source>
</evidence>
<keyword evidence="4 6" id="KW-0378">Hydrolase</keyword>
<dbReference type="Proteomes" id="UP001528672">
    <property type="component" value="Unassembled WGS sequence"/>
</dbReference>
<feature type="modified residue" description="4-aspartylphosphate" evidence="6 8">
    <location>
        <position position="56"/>
    </location>
</feature>
<dbReference type="PANTHER" id="PTHR42872">
    <property type="entry name" value="PROTEIN-GLUTAMATE METHYLESTERASE/PROTEIN-GLUTAMINE GLUTAMINASE"/>
    <property type="match status" value="1"/>
</dbReference>
<evidence type="ECO:0000256" key="2">
    <source>
        <dbReference type="ARBA" id="ARBA00022500"/>
    </source>
</evidence>
<dbReference type="EMBL" id="JAQSIO010000003">
    <property type="protein sequence ID" value="MDD0815070.1"/>
    <property type="molecule type" value="Genomic_DNA"/>
</dbReference>
<protein>
    <recommendedName>
        <fullName evidence="6">Protein-glutamate methylesterase/protein-glutamine glutaminase</fullName>
        <ecNumber evidence="6">3.1.1.61</ecNumber>
        <ecNumber evidence="6">3.5.1.44</ecNumber>
    </recommendedName>
</protein>
<name>A0ABT5MIQ7_9BURK</name>
<comment type="domain">
    <text evidence="6">Contains a C-terminal catalytic domain, and an N-terminal region which modulates catalytic activity.</text>
</comment>
<dbReference type="SMART" id="SM00448">
    <property type="entry name" value="REC"/>
    <property type="match status" value="1"/>
</dbReference>
<keyword evidence="12" id="KW-1185">Reference proteome</keyword>
<evidence type="ECO:0000313" key="11">
    <source>
        <dbReference type="EMBL" id="MDD0815070.1"/>
    </source>
</evidence>
<evidence type="ECO:0000256" key="4">
    <source>
        <dbReference type="ARBA" id="ARBA00022801"/>
    </source>
</evidence>
<dbReference type="InterPro" id="IPR001789">
    <property type="entry name" value="Sig_transdc_resp-reg_receiver"/>
</dbReference>
<comment type="catalytic activity">
    <reaction evidence="5 6">
        <text>[protein]-L-glutamate 5-O-methyl ester + H2O = L-glutamyl-[protein] + methanol + H(+)</text>
        <dbReference type="Rhea" id="RHEA:23236"/>
        <dbReference type="Rhea" id="RHEA-COMP:10208"/>
        <dbReference type="Rhea" id="RHEA-COMP:10311"/>
        <dbReference type="ChEBI" id="CHEBI:15377"/>
        <dbReference type="ChEBI" id="CHEBI:15378"/>
        <dbReference type="ChEBI" id="CHEBI:17790"/>
        <dbReference type="ChEBI" id="CHEBI:29973"/>
        <dbReference type="ChEBI" id="CHEBI:82795"/>
        <dbReference type="EC" id="3.1.1.61"/>
    </reaction>
</comment>
<organism evidence="11 12">
    <name type="scientific">Curvibacter microcysteis</name>
    <dbReference type="NCBI Taxonomy" id="3026419"/>
    <lineage>
        <taxon>Bacteria</taxon>
        <taxon>Pseudomonadati</taxon>
        <taxon>Pseudomonadota</taxon>
        <taxon>Betaproteobacteria</taxon>
        <taxon>Burkholderiales</taxon>
        <taxon>Comamonadaceae</taxon>
        <taxon>Curvibacter</taxon>
    </lineage>
</organism>
<dbReference type="SUPFAM" id="SSF52738">
    <property type="entry name" value="Methylesterase CheB, C-terminal domain"/>
    <property type="match status" value="1"/>
</dbReference>
<evidence type="ECO:0000256" key="6">
    <source>
        <dbReference type="HAMAP-Rule" id="MF_00099"/>
    </source>
</evidence>
<evidence type="ECO:0000259" key="9">
    <source>
        <dbReference type="PROSITE" id="PS50110"/>
    </source>
</evidence>
<dbReference type="InterPro" id="IPR035909">
    <property type="entry name" value="CheB_C"/>
</dbReference>
<dbReference type="Gene3D" id="3.40.50.180">
    <property type="entry name" value="Methylesterase CheB, C-terminal domain"/>
    <property type="match status" value="1"/>
</dbReference>
<reference evidence="11 12" key="1">
    <citation type="submission" date="2023-02" db="EMBL/GenBank/DDBJ databases">
        <title>Bacterial whole genome sequence for Curvibacter sp. HBC28.</title>
        <authorList>
            <person name="Le V."/>
            <person name="Ko S.-R."/>
            <person name="Ahn C.-Y."/>
            <person name="Oh H.-M."/>
        </authorList>
    </citation>
    <scope>NUCLEOTIDE SEQUENCE [LARGE SCALE GENOMIC DNA]</scope>
    <source>
        <strain evidence="11 12">HBC28</strain>
    </source>
</reference>